<evidence type="ECO:0000256" key="1">
    <source>
        <dbReference type="SAM" id="SignalP"/>
    </source>
</evidence>
<gene>
    <name evidence="3" type="ORF">ATB98_07935</name>
</gene>
<evidence type="ECO:0000259" key="2">
    <source>
        <dbReference type="Pfam" id="PF13670"/>
    </source>
</evidence>
<protein>
    <recommendedName>
        <fullName evidence="2">PepSY domain-containing protein</fullName>
    </recommendedName>
</protein>
<dbReference type="Proteomes" id="UP000078507">
    <property type="component" value="Unassembled WGS sequence"/>
</dbReference>
<proteinExistence type="predicted"/>
<feature type="chain" id="PRO_5008097645" description="PepSY domain-containing protein" evidence="1">
    <location>
        <begin position="22"/>
        <end position="100"/>
    </location>
</feature>
<dbReference type="STRING" id="36856.ATB98_07935"/>
<keyword evidence="1" id="KW-0732">Signal</keyword>
<comment type="caution">
    <text evidence="3">The sequence shown here is derived from an EMBL/GenBank/DDBJ whole genome shotgun (WGS) entry which is preliminary data.</text>
</comment>
<reference evidence="3 4" key="1">
    <citation type="submission" date="2015-11" db="EMBL/GenBank/DDBJ databases">
        <title>Ensifer anhuiense sp. nov., an effective nitrogen fixation bacterium with Glycine soja.</title>
        <authorList>
            <person name="Yan H."/>
            <person name="Chen W."/>
        </authorList>
    </citation>
    <scope>NUCLEOTIDE SEQUENCE [LARGE SCALE GENOMIC DNA]</scope>
    <source>
        <strain evidence="3 4">LMG 7837</strain>
    </source>
</reference>
<evidence type="ECO:0000313" key="4">
    <source>
        <dbReference type="Proteomes" id="UP000078507"/>
    </source>
</evidence>
<keyword evidence="4" id="KW-1185">Reference proteome</keyword>
<dbReference type="OrthoDB" id="7376531at2"/>
<dbReference type="Pfam" id="PF13670">
    <property type="entry name" value="PepSY_2"/>
    <property type="match status" value="1"/>
</dbReference>
<name>A0A178Y8G1_SINSA</name>
<accession>A0A178Y8G1</accession>
<organism evidence="3 4">
    <name type="scientific">Sinorhizobium saheli</name>
    <dbReference type="NCBI Taxonomy" id="36856"/>
    <lineage>
        <taxon>Bacteria</taxon>
        <taxon>Pseudomonadati</taxon>
        <taxon>Pseudomonadota</taxon>
        <taxon>Alphaproteobacteria</taxon>
        <taxon>Hyphomicrobiales</taxon>
        <taxon>Rhizobiaceae</taxon>
        <taxon>Sinorhizobium/Ensifer group</taxon>
        <taxon>Sinorhizobium</taxon>
    </lineage>
</organism>
<dbReference type="EMBL" id="LNQB01000076">
    <property type="protein sequence ID" value="OAP43810.1"/>
    <property type="molecule type" value="Genomic_DNA"/>
</dbReference>
<dbReference type="InterPro" id="IPR025711">
    <property type="entry name" value="PepSY"/>
</dbReference>
<dbReference type="AlphaFoldDB" id="A0A178Y8G1"/>
<dbReference type="RefSeq" id="WP_066875726.1">
    <property type="nucleotide sequence ID" value="NZ_LNQB01000076.1"/>
</dbReference>
<feature type="domain" description="PepSY" evidence="2">
    <location>
        <begin position="20"/>
        <end position="92"/>
    </location>
</feature>
<feature type="signal peptide" evidence="1">
    <location>
        <begin position="1"/>
        <end position="21"/>
    </location>
</feature>
<evidence type="ECO:0000313" key="3">
    <source>
        <dbReference type="EMBL" id="OAP43810.1"/>
    </source>
</evidence>
<sequence>MRTIILGVAALLGLAAMPAVAQTAGNTPAIASPGMQNPTAPVPGKNSFTEEQARKRIQDAGYTDVKGLRLDDDGIWRATATKDGEPVTIALDFQGNVVAL</sequence>